<organism evidence="3">
    <name type="scientific">Tanacetum cinerariifolium</name>
    <name type="common">Dalmatian daisy</name>
    <name type="synonym">Chrysanthemum cinerariifolium</name>
    <dbReference type="NCBI Taxonomy" id="118510"/>
    <lineage>
        <taxon>Eukaryota</taxon>
        <taxon>Viridiplantae</taxon>
        <taxon>Streptophyta</taxon>
        <taxon>Embryophyta</taxon>
        <taxon>Tracheophyta</taxon>
        <taxon>Spermatophyta</taxon>
        <taxon>Magnoliopsida</taxon>
        <taxon>eudicotyledons</taxon>
        <taxon>Gunneridae</taxon>
        <taxon>Pentapetalae</taxon>
        <taxon>asterids</taxon>
        <taxon>campanulids</taxon>
        <taxon>Asterales</taxon>
        <taxon>Asteraceae</taxon>
        <taxon>Asteroideae</taxon>
        <taxon>Anthemideae</taxon>
        <taxon>Anthemidinae</taxon>
        <taxon>Tanacetum</taxon>
    </lineage>
</organism>
<gene>
    <name evidence="3" type="ORF">Tci_582109</name>
</gene>
<protein>
    <submittedName>
        <fullName evidence="3">Uncharacterized protein</fullName>
    </submittedName>
</protein>
<feature type="region of interest" description="Disordered" evidence="2">
    <location>
        <begin position="168"/>
        <end position="187"/>
    </location>
</feature>
<evidence type="ECO:0000313" key="3">
    <source>
        <dbReference type="EMBL" id="GFA10137.1"/>
    </source>
</evidence>
<feature type="coiled-coil region" evidence="1">
    <location>
        <begin position="280"/>
        <end position="315"/>
    </location>
</feature>
<comment type="caution">
    <text evidence="3">The sequence shown here is derived from an EMBL/GenBank/DDBJ whole genome shotgun (WGS) entry which is preliminary data.</text>
</comment>
<evidence type="ECO:0000256" key="2">
    <source>
        <dbReference type="SAM" id="MobiDB-lite"/>
    </source>
</evidence>
<accession>A0A699J636</accession>
<keyword evidence="1" id="KW-0175">Coiled coil</keyword>
<proteinExistence type="predicted"/>
<dbReference type="EMBL" id="BKCJ010369045">
    <property type="protein sequence ID" value="GFA10137.1"/>
    <property type="molecule type" value="Genomic_DNA"/>
</dbReference>
<feature type="non-terminal residue" evidence="3">
    <location>
        <position position="1"/>
    </location>
</feature>
<name>A0A699J636_TANCI</name>
<dbReference type="AlphaFoldDB" id="A0A699J636"/>
<reference evidence="3" key="1">
    <citation type="journal article" date="2019" name="Sci. Rep.">
        <title>Draft genome of Tanacetum cinerariifolium, the natural source of mosquito coil.</title>
        <authorList>
            <person name="Yamashiro T."/>
            <person name="Shiraishi A."/>
            <person name="Satake H."/>
            <person name="Nakayama K."/>
        </authorList>
    </citation>
    <scope>NUCLEOTIDE SEQUENCE</scope>
</reference>
<evidence type="ECO:0000256" key="1">
    <source>
        <dbReference type="SAM" id="Coils"/>
    </source>
</evidence>
<sequence>LPQTSVPIEVVTDEAVYEEMYDFMKRAATTVTGVDTEQDRGIISKTQFTATLNEPSFIGTSSGSRPRRQYTIGDDVAQTRSERVSKLSNDPPVSRVNTLGSGKDRLQHTELMELCTQLQSRVLALETTKTNQALKIGSLKTRMKKLEKKTSKRTHKLNRLYKIGSSRRIESSDEASLGDQEDASKQRRIIDNLDTDEGVTLVDETRRRNDQDMLNIGVLDDEEVVAEKKVSTADRVTTAGEVVTDVGVEVSAAATTPTISMDDTTLAKALAALKSAKPMIMIDEEVARNLEAQLQAELEEEERLARQKEEEANIDLIAEWDDVQAMMDADHELA</sequence>